<keyword evidence="3" id="KW-0804">Transcription</keyword>
<dbReference type="InterPro" id="IPR001647">
    <property type="entry name" value="HTH_TetR"/>
</dbReference>
<dbReference type="EMBL" id="CP032550">
    <property type="protein sequence ID" value="QGU26931.1"/>
    <property type="molecule type" value="Genomic_DNA"/>
</dbReference>
<keyword evidence="7" id="KW-1185">Reference proteome</keyword>
<dbReference type="KEGG" id="moj:D7D94_04060"/>
<evidence type="ECO:0000256" key="4">
    <source>
        <dbReference type="PROSITE-ProRule" id="PRU00335"/>
    </source>
</evidence>
<reference evidence="6 7" key="1">
    <citation type="submission" date="2018-09" db="EMBL/GenBank/DDBJ databases">
        <title>Whole genome sequencing of Microbacterium oryzae strain MB-10T.</title>
        <authorList>
            <person name="Das S.K."/>
        </authorList>
    </citation>
    <scope>NUCLEOTIDE SEQUENCE [LARGE SCALE GENOMIC DNA]</scope>
    <source>
        <strain evidence="6 7">MB-10</strain>
    </source>
</reference>
<proteinExistence type="predicted"/>
<evidence type="ECO:0000256" key="1">
    <source>
        <dbReference type="ARBA" id="ARBA00023015"/>
    </source>
</evidence>
<evidence type="ECO:0000256" key="3">
    <source>
        <dbReference type="ARBA" id="ARBA00023163"/>
    </source>
</evidence>
<dbReference type="InterPro" id="IPR050109">
    <property type="entry name" value="HTH-type_TetR-like_transc_reg"/>
</dbReference>
<dbReference type="GO" id="GO:0003700">
    <property type="term" value="F:DNA-binding transcription factor activity"/>
    <property type="evidence" value="ECO:0007669"/>
    <property type="project" value="TreeGrafter"/>
</dbReference>
<dbReference type="SUPFAM" id="SSF46689">
    <property type="entry name" value="Homeodomain-like"/>
    <property type="match status" value="1"/>
</dbReference>
<dbReference type="OrthoDB" id="3784817at2"/>
<dbReference type="InterPro" id="IPR009057">
    <property type="entry name" value="Homeodomain-like_sf"/>
</dbReference>
<sequence>METRAAIIARAAELLAQSATGDISTRAVCEAAGITQPVLYRHFGDKDGLLAAVVDAVWDEYLTAKRAARPSEDPVEDLRAGWNAHTDFALAHPQAYRLVFGSALTTRPAAIAEAMALLEGITGRLAAQGRLRMAPSDAARVIMAANSGLALGLILRPEAYPDPAVSALARDAALASILVDAEAAADDAASVAATTLRAHLAGSSSFSPAEAALLDEWLRRIR</sequence>
<dbReference type="PANTHER" id="PTHR30055:SF234">
    <property type="entry name" value="HTH-TYPE TRANSCRIPTIONAL REGULATOR BETI"/>
    <property type="match status" value="1"/>
</dbReference>
<keyword evidence="1" id="KW-0805">Transcription regulation</keyword>
<evidence type="ECO:0000256" key="2">
    <source>
        <dbReference type="ARBA" id="ARBA00023125"/>
    </source>
</evidence>
<dbReference type="SUPFAM" id="SSF48498">
    <property type="entry name" value="Tetracyclin repressor-like, C-terminal domain"/>
    <property type="match status" value="1"/>
</dbReference>
<dbReference type="InterPro" id="IPR036271">
    <property type="entry name" value="Tet_transcr_reg_TetR-rel_C_sf"/>
</dbReference>
<organism evidence="6 7">
    <name type="scientific">Microbacterium oryzae</name>
    <dbReference type="NCBI Taxonomy" id="743009"/>
    <lineage>
        <taxon>Bacteria</taxon>
        <taxon>Bacillati</taxon>
        <taxon>Actinomycetota</taxon>
        <taxon>Actinomycetes</taxon>
        <taxon>Micrococcales</taxon>
        <taxon>Microbacteriaceae</taxon>
        <taxon>Microbacterium</taxon>
    </lineage>
</organism>
<dbReference type="RefSeq" id="WP_156241395.1">
    <property type="nucleotide sequence ID" value="NZ_BAAAZL010000002.1"/>
</dbReference>
<name>A0A6I6E558_9MICO</name>
<evidence type="ECO:0000313" key="6">
    <source>
        <dbReference type="EMBL" id="QGU26931.1"/>
    </source>
</evidence>
<evidence type="ECO:0000259" key="5">
    <source>
        <dbReference type="PROSITE" id="PS50977"/>
    </source>
</evidence>
<protein>
    <submittedName>
        <fullName evidence="6">TetR/AcrR family transcriptional regulator</fullName>
    </submittedName>
</protein>
<keyword evidence="2 4" id="KW-0238">DNA-binding</keyword>
<dbReference type="GO" id="GO:0000976">
    <property type="term" value="F:transcription cis-regulatory region binding"/>
    <property type="evidence" value="ECO:0007669"/>
    <property type="project" value="TreeGrafter"/>
</dbReference>
<feature type="domain" description="HTH tetR-type" evidence="5">
    <location>
        <begin position="1"/>
        <end position="61"/>
    </location>
</feature>
<evidence type="ECO:0000313" key="7">
    <source>
        <dbReference type="Proteomes" id="UP000422989"/>
    </source>
</evidence>
<dbReference type="AlphaFoldDB" id="A0A6I6E558"/>
<feature type="DNA-binding region" description="H-T-H motif" evidence="4">
    <location>
        <begin position="24"/>
        <end position="43"/>
    </location>
</feature>
<dbReference type="Pfam" id="PF00440">
    <property type="entry name" value="TetR_N"/>
    <property type="match status" value="1"/>
</dbReference>
<dbReference type="Proteomes" id="UP000422989">
    <property type="component" value="Chromosome"/>
</dbReference>
<gene>
    <name evidence="6" type="ORF">D7D94_04060</name>
</gene>
<dbReference type="PROSITE" id="PS50977">
    <property type="entry name" value="HTH_TETR_2"/>
    <property type="match status" value="1"/>
</dbReference>
<accession>A0A6I6E558</accession>
<dbReference type="PANTHER" id="PTHR30055">
    <property type="entry name" value="HTH-TYPE TRANSCRIPTIONAL REGULATOR RUTR"/>
    <property type="match status" value="1"/>
</dbReference>
<dbReference type="PRINTS" id="PR00455">
    <property type="entry name" value="HTHTETR"/>
</dbReference>
<dbReference type="Gene3D" id="1.10.357.10">
    <property type="entry name" value="Tetracycline Repressor, domain 2"/>
    <property type="match status" value="1"/>
</dbReference>